<dbReference type="Proteomes" id="UP000182836">
    <property type="component" value="Unassembled WGS sequence"/>
</dbReference>
<keyword evidence="4" id="KW-1185">Reference proteome</keyword>
<name>A0A0D1WIB5_ANEMI</name>
<dbReference type="OrthoDB" id="2644333at2"/>
<keyword evidence="1" id="KW-1133">Transmembrane helix</keyword>
<feature type="transmembrane region" description="Helical" evidence="1">
    <location>
        <begin position="47"/>
        <end position="66"/>
    </location>
</feature>
<dbReference type="EMBL" id="LGUG01000004">
    <property type="protein sequence ID" value="KON95955.1"/>
    <property type="molecule type" value="Genomic_DNA"/>
</dbReference>
<accession>A0A0D1WIB5</accession>
<dbReference type="AlphaFoldDB" id="A0A0D1WIB5"/>
<evidence type="ECO:0000256" key="1">
    <source>
        <dbReference type="SAM" id="Phobius"/>
    </source>
</evidence>
<organism evidence="2 4">
    <name type="scientific">Aneurinibacillus migulanus</name>
    <name type="common">Bacillus migulanus</name>
    <dbReference type="NCBI Taxonomy" id="47500"/>
    <lineage>
        <taxon>Bacteria</taxon>
        <taxon>Bacillati</taxon>
        <taxon>Bacillota</taxon>
        <taxon>Bacilli</taxon>
        <taxon>Bacillales</taxon>
        <taxon>Paenibacillaceae</taxon>
        <taxon>Aneurinibacillus group</taxon>
        <taxon>Aneurinibacillus</taxon>
    </lineage>
</organism>
<protein>
    <recommendedName>
        <fullName evidence="6">DUF4367 domain-containing protein</fullName>
    </recommendedName>
</protein>
<proteinExistence type="predicted"/>
<dbReference type="RefSeq" id="WP_043064507.1">
    <property type="nucleotide sequence ID" value="NZ_BJOA01000137.1"/>
</dbReference>
<evidence type="ECO:0000313" key="4">
    <source>
        <dbReference type="Proteomes" id="UP000037269"/>
    </source>
</evidence>
<dbReference type="Proteomes" id="UP000037269">
    <property type="component" value="Unassembled WGS sequence"/>
</dbReference>
<dbReference type="GeneID" id="42305737"/>
<reference evidence="3 5" key="2">
    <citation type="submission" date="2016-10" db="EMBL/GenBank/DDBJ databases">
        <authorList>
            <person name="de Groot N.N."/>
        </authorList>
    </citation>
    <scope>NUCLEOTIDE SEQUENCE [LARGE SCALE GENOMIC DNA]</scope>
    <source>
        <strain evidence="3 5">DSM 2895</strain>
    </source>
</reference>
<evidence type="ECO:0000313" key="2">
    <source>
        <dbReference type="EMBL" id="KON95955.1"/>
    </source>
</evidence>
<evidence type="ECO:0000313" key="5">
    <source>
        <dbReference type="Proteomes" id="UP000182836"/>
    </source>
</evidence>
<gene>
    <name evidence="2" type="ORF">AF333_11120</name>
    <name evidence="3" type="ORF">SAMN04487909_11352</name>
</gene>
<evidence type="ECO:0000313" key="3">
    <source>
        <dbReference type="EMBL" id="SDJ17996.1"/>
    </source>
</evidence>
<evidence type="ECO:0008006" key="6">
    <source>
        <dbReference type="Google" id="ProtNLM"/>
    </source>
</evidence>
<keyword evidence="1" id="KW-0812">Transmembrane</keyword>
<sequence length="319" mass="36495">MTLDKDQHLRKLFYDPQFPDVDLTGKVMKKLYAEQKKKERFFVKYKVSLLVVAGMLLTVSSGFAAVKYGILKNEQGEVVYQVKPLKEAPPQPKYSEEDIKRIGMSRDLADELLPDGSAAIFYIVPHNPTRQTDTRFKPAVFTDASALRTKLAGKQVTIFDSLKENYKFQSASVFFKPVTDVNPPSPEEKAATVEKLRKQAEESNKDYAMMPMELSDELLHLRFTYKQGENQIAVTIVDYGVGKDIPTSYWDEKLNFEQEKIVVKGIEMLYTEWNEGGGRDIRWVHELPGGGHKYEYLIESNAKEISKEDLINIAESYLK</sequence>
<keyword evidence="1" id="KW-0472">Membrane</keyword>
<dbReference type="PATRIC" id="fig|47500.8.peg.2663"/>
<reference evidence="2 4" key="1">
    <citation type="submission" date="2015-07" db="EMBL/GenBank/DDBJ databases">
        <title>Fjat-14205 dsm 2895.</title>
        <authorList>
            <person name="Liu B."/>
            <person name="Wang J."/>
            <person name="Zhu Y."/>
            <person name="Liu G."/>
            <person name="Chen Q."/>
            <person name="Chen Z."/>
            <person name="Lan J."/>
            <person name="Che J."/>
            <person name="Ge C."/>
            <person name="Shi H."/>
            <person name="Pan Z."/>
            <person name="Liu X."/>
        </authorList>
    </citation>
    <scope>NUCLEOTIDE SEQUENCE [LARGE SCALE GENOMIC DNA]</scope>
    <source>
        <strain evidence="2 4">DSM 2895</strain>
    </source>
</reference>
<dbReference type="EMBL" id="FNED01000013">
    <property type="protein sequence ID" value="SDJ17996.1"/>
    <property type="molecule type" value="Genomic_DNA"/>
</dbReference>